<dbReference type="Proteomes" id="UP000658980">
    <property type="component" value="Unassembled WGS sequence"/>
</dbReference>
<dbReference type="RefSeq" id="WP_191715680.1">
    <property type="nucleotide sequence ID" value="NZ_JACSPU010000004.1"/>
</dbReference>
<evidence type="ECO:0000313" key="3">
    <source>
        <dbReference type="Proteomes" id="UP000658980"/>
    </source>
</evidence>
<keyword evidence="3" id="KW-1185">Reference proteome</keyword>
<protein>
    <submittedName>
        <fullName evidence="2">Uncharacterized protein</fullName>
    </submittedName>
</protein>
<organism evidence="2 3">
    <name type="scientific">Planococcus wigleyi</name>
    <dbReference type="NCBI Taxonomy" id="2762216"/>
    <lineage>
        <taxon>Bacteria</taxon>
        <taxon>Bacillati</taxon>
        <taxon>Bacillota</taxon>
        <taxon>Bacilli</taxon>
        <taxon>Bacillales</taxon>
        <taxon>Caryophanaceae</taxon>
        <taxon>Planococcus</taxon>
    </lineage>
</organism>
<sequence length="64" mass="7568">MGKSKPVLEMIDLIGNLLYIFLSIYFIYYLLTNEIEFQYLAIVPCFFFIQGILGLVAWKRRKEA</sequence>
<feature type="transmembrane region" description="Helical" evidence="1">
    <location>
        <begin position="37"/>
        <end position="58"/>
    </location>
</feature>
<comment type="caution">
    <text evidence="2">The sequence shown here is derived from an EMBL/GenBank/DDBJ whole genome shotgun (WGS) entry which is preliminary data.</text>
</comment>
<feature type="transmembrane region" description="Helical" evidence="1">
    <location>
        <begin position="12"/>
        <end position="31"/>
    </location>
</feature>
<evidence type="ECO:0000256" key="1">
    <source>
        <dbReference type="SAM" id="Phobius"/>
    </source>
</evidence>
<keyword evidence="1" id="KW-1133">Transmembrane helix</keyword>
<accession>A0ABR8WEM1</accession>
<keyword evidence="1" id="KW-0812">Transmembrane</keyword>
<gene>
    <name evidence="2" type="ORF">H9630_11740</name>
</gene>
<reference evidence="2 3" key="1">
    <citation type="submission" date="2020-08" db="EMBL/GenBank/DDBJ databases">
        <title>A Genomic Blueprint of the Chicken Gut Microbiome.</title>
        <authorList>
            <person name="Gilroy R."/>
            <person name="Ravi A."/>
            <person name="Getino M."/>
            <person name="Pursley I."/>
            <person name="Horton D.L."/>
            <person name="Alikhan N.-F."/>
            <person name="Baker D."/>
            <person name="Gharbi K."/>
            <person name="Hall N."/>
            <person name="Watson M."/>
            <person name="Adriaenssens E.M."/>
            <person name="Foster-Nyarko E."/>
            <person name="Jarju S."/>
            <person name="Secka A."/>
            <person name="Antonio M."/>
            <person name="Oren A."/>
            <person name="Chaudhuri R."/>
            <person name="La Ragione R.M."/>
            <person name="Hildebrand F."/>
            <person name="Pallen M.J."/>
        </authorList>
    </citation>
    <scope>NUCLEOTIDE SEQUENCE [LARGE SCALE GENOMIC DNA]</scope>
    <source>
        <strain evidence="2 3">Sa1BUA13</strain>
    </source>
</reference>
<proteinExistence type="predicted"/>
<name>A0ABR8WEM1_9BACL</name>
<dbReference type="EMBL" id="JACSPU010000004">
    <property type="protein sequence ID" value="MBD8015488.1"/>
    <property type="molecule type" value="Genomic_DNA"/>
</dbReference>
<keyword evidence="1" id="KW-0472">Membrane</keyword>
<evidence type="ECO:0000313" key="2">
    <source>
        <dbReference type="EMBL" id="MBD8015488.1"/>
    </source>
</evidence>